<dbReference type="GO" id="GO:0016787">
    <property type="term" value="F:hydrolase activity"/>
    <property type="evidence" value="ECO:0007669"/>
    <property type="project" value="UniProtKB-KW"/>
</dbReference>
<dbReference type="InterPro" id="IPR002168">
    <property type="entry name" value="Lipase_GDXG_HIS_AS"/>
</dbReference>
<sequence length="295" mass="31760">MAPTRPSDDEIAAARADNVARKAALGPGPDLAETHMFTIPRADAPPVEVRFLIPTPEPIGLLIYFHGGGWVMGSIDTFDRLGRAFAARSGFAVLMVDYAKAPEYPYPAAVEDAWAALLWAIDNADAELAALDMTLVPGWPLVVGGDSAGGNLATVTARRARDAGLHHVSGQLLIYPVTDSDPDRAAYLAAPEGRDHLLQLWELYCPPERRHEADAAPLRAESLAGLPPTLLVNAEHDLLNDEAADYAERLESAGVPVERHLMRGLPHGALSYWGTEPEADRALDIMAEWLRSLGA</sequence>
<gene>
    <name evidence="4" type="ORF">AADG42_10650</name>
</gene>
<dbReference type="EMBL" id="CP154795">
    <property type="protein sequence ID" value="XAN07741.1"/>
    <property type="molecule type" value="Genomic_DNA"/>
</dbReference>
<evidence type="ECO:0000313" key="4">
    <source>
        <dbReference type="EMBL" id="XAN07741.1"/>
    </source>
</evidence>
<protein>
    <submittedName>
        <fullName evidence="4">Alpha/beta hydrolase</fullName>
    </submittedName>
</protein>
<dbReference type="InterPro" id="IPR050300">
    <property type="entry name" value="GDXG_lipolytic_enzyme"/>
</dbReference>
<feature type="domain" description="Alpha/beta hydrolase fold-3" evidence="3">
    <location>
        <begin position="62"/>
        <end position="269"/>
    </location>
</feature>
<dbReference type="SUPFAM" id="SSF53474">
    <property type="entry name" value="alpha/beta-Hydrolases"/>
    <property type="match status" value="1"/>
</dbReference>
<dbReference type="RefSeq" id="WP_425309199.1">
    <property type="nucleotide sequence ID" value="NZ_CP154795.1"/>
</dbReference>
<dbReference type="PANTHER" id="PTHR48081:SF8">
    <property type="entry name" value="ALPHA_BETA HYDROLASE FOLD-3 DOMAIN-CONTAINING PROTEIN-RELATED"/>
    <property type="match status" value="1"/>
</dbReference>
<organism evidence="4 5">
    <name type="scientific">Ammonicoccus fulvus</name>
    <dbReference type="NCBI Taxonomy" id="3138240"/>
    <lineage>
        <taxon>Bacteria</taxon>
        <taxon>Bacillati</taxon>
        <taxon>Actinomycetota</taxon>
        <taxon>Actinomycetes</taxon>
        <taxon>Propionibacteriales</taxon>
        <taxon>Propionibacteriaceae</taxon>
        <taxon>Ammonicoccus</taxon>
    </lineage>
</organism>
<dbReference type="PROSITE" id="PS01173">
    <property type="entry name" value="LIPASE_GDXG_HIS"/>
    <property type="match status" value="1"/>
</dbReference>
<evidence type="ECO:0000259" key="3">
    <source>
        <dbReference type="Pfam" id="PF07859"/>
    </source>
</evidence>
<reference evidence="4 5" key="1">
    <citation type="submission" date="2024-04" db="EMBL/GenBank/DDBJ databases">
        <title>Isolation of an actinomycete strain from pig manure.</title>
        <authorList>
            <person name="Gong T."/>
            <person name="Yu Z."/>
            <person name="An M."/>
            <person name="Wei C."/>
            <person name="Yang W."/>
            <person name="Liu L."/>
        </authorList>
    </citation>
    <scope>NUCLEOTIDE SEQUENCE [LARGE SCALE GENOMIC DNA]</scope>
    <source>
        <strain evidence="4 5">ZF39</strain>
    </source>
</reference>
<dbReference type="PANTHER" id="PTHR48081">
    <property type="entry name" value="AB HYDROLASE SUPERFAMILY PROTEIN C4A8.06C"/>
    <property type="match status" value="1"/>
</dbReference>
<dbReference type="Gene3D" id="3.40.50.1820">
    <property type="entry name" value="alpha/beta hydrolase"/>
    <property type="match status" value="1"/>
</dbReference>
<comment type="similarity">
    <text evidence="1">Belongs to the 'GDXG' lipolytic enzyme family.</text>
</comment>
<name>A0ABZ3FNV6_9ACTN</name>
<dbReference type="Pfam" id="PF07859">
    <property type="entry name" value="Abhydrolase_3"/>
    <property type="match status" value="1"/>
</dbReference>
<keyword evidence="2 4" id="KW-0378">Hydrolase</keyword>
<accession>A0ABZ3FNV6</accession>
<proteinExistence type="inferred from homology"/>
<evidence type="ECO:0000256" key="1">
    <source>
        <dbReference type="ARBA" id="ARBA00010515"/>
    </source>
</evidence>
<dbReference type="InterPro" id="IPR013094">
    <property type="entry name" value="AB_hydrolase_3"/>
</dbReference>
<dbReference type="InterPro" id="IPR029058">
    <property type="entry name" value="AB_hydrolase_fold"/>
</dbReference>
<evidence type="ECO:0000313" key="5">
    <source>
        <dbReference type="Proteomes" id="UP001442841"/>
    </source>
</evidence>
<dbReference type="Proteomes" id="UP001442841">
    <property type="component" value="Chromosome"/>
</dbReference>
<keyword evidence="5" id="KW-1185">Reference proteome</keyword>
<evidence type="ECO:0000256" key="2">
    <source>
        <dbReference type="ARBA" id="ARBA00022801"/>
    </source>
</evidence>